<feature type="compositionally biased region" description="Basic residues" evidence="1">
    <location>
        <begin position="28"/>
        <end position="37"/>
    </location>
</feature>
<accession>I0YW69</accession>
<keyword evidence="3" id="KW-1185">Reference proteome</keyword>
<dbReference type="EMBL" id="AGSI01000009">
    <property type="protein sequence ID" value="EIE22638.1"/>
    <property type="molecule type" value="Genomic_DNA"/>
</dbReference>
<comment type="caution">
    <text evidence="2">The sequence shown here is derived from an EMBL/GenBank/DDBJ whole genome shotgun (WGS) entry which is preliminary data.</text>
</comment>
<dbReference type="RefSeq" id="XP_005647182.1">
    <property type="nucleotide sequence ID" value="XM_005647125.1"/>
</dbReference>
<feature type="region of interest" description="Disordered" evidence="1">
    <location>
        <begin position="1"/>
        <end position="55"/>
    </location>
</feature>
<dbReference type="AlphaFoldDB" id="I0YW69"/>
<feature type="region of interest" description="Disordered" evidence="1">
    <location>
        <begin position="86"/>
        <end position="108"/>
    </location>
</feature>
<protein>
    <submittedName>
        <fullName evidence="2">Uncharacterized protein</fullName>
    </submittedName>
</protein>
<dbReference type="Proteomes" id="UP000007264">
    <property type="component" value="Unassembled WGS sequence"/>
</dbReference>
<name>I0YW69_COCSC</name>
<dbReference type="OrthoDB" id="10524855at2759"/>
<feature type="compositionally biased region" description="Basic and acidic residues" evidence="1">
    <location>
        <begin position="14"/>
        <end position="27"/>
    </location>
</feature>
<dbReference type="GeneID" id="17040625"/>
<evidence type="ECO:0000256" key="1">
    <source>
        <dbReference type="SAM" id="MobiDB-lite"/>
    </source>
</evidence>
<reference evidence="2 3" key="1">
    <citation type="journal article" date="2012" name="Genome Biol.">
        <title>The genome of the polar eukaryotic microalga coccomyxa subellipsoidea reveals traits of cold adaptation.</title>
        <authorList>
            <person name="Blanc G."/>
            <person name="Agarkova I."/>
            <person name="Grimwood J."/>
            <person name="Kuo A."/>
            <person name="Brueggeman A."/>
            <person name="Dunigan D."/>
            <person name="Gurnon J."/>
            <person name="Ladunga I."/>
            <person name="Lindquist E."/>
            <person name="Lucas S."/>
            <person name="Pangilinan J."/>
            <person name="Proschold T."/>
            <person name="Salamov A."/>
            <person name="Schmutz J."/>
            <person name="Weeks D."/>
            <person name="Yamada T."/>
            <person name="Claverie J.M."/>
            <person name="Grigoriev I."/>
            <person name="Van Etten J."/>
            <person name="Lomsadze A."/>
            <person name="Borodovsky M."/>
        </authorList>
    </citation>
    <scope>NUCLEOTIDE SEQUENCE [LARGE SCALE GENOMIC DNA]</scope>
    <source>
        <strain evidence="2 3">C-169</strain>
    </source>
</reference>
<proteinExistence type="predicted"/>
<evidence type="ECO:0000313" key="3">
    <source>
        <dbReference type="Proteomes" id="UP000007264"/>
    </source>
</evidence>
<sequence>MSKKNKKSTQRNRHAFDLQREKLDVVKKQLKVQKKDKKQTASPAKPKKKLKGIRIRKGARVKGIKIVDAASKKKAMEALAAEQELRRMEVESTAGWEEGDPSDLEDME</sequence>
<feature type="compositionally biased region" description="Acidic residues" evidence="1">
    <location>
        <begin position="97"/>
        <end position="108"/>
    </location>
</feature>
<feature type="compositionally biased region" description="Basic residues" evidence="1">
    <location>
        <begin position="45"/>
        <end position="55"/>
    </location>
</feature>
<evidence type="ECO:0000313" key="2">
    <source>
        <dbReference type="EMBL" id="EIE22638.1"/>
    </source>
</evidence>
<feature type="compositionally biased region" description="Basic residues" evidence="1">
    <location>
        <begin position="1"/>
        <end position="13"/>
    </location>
</feature>
<gene>
    <name evidence="2" type="ORF">COCSUDRAFT_63780</name>
</gene>
<organism evidence="2 3">
    <name type="scientific">Coccomyxa subellipsoidea (strain C-169)</name>
    <name type="common">Green microalga</name>
    <dbReference type="NCBI Taxonomy" id="574566"/>
    <lineage>
        <taxon>Eukaryota</taxon>
        <taxon>Viridiplantae</taxon>
        <taxon>Chlorophyta</taxon>
        <taxon>core chlorophytes</taxon>
        <taxon>Trebouxiophyceae</taxon>
        <taxon>Trebouxiophyceae incertae sedis</taxon>
        <taxon>Coccomyxaceae</taxon>
        <taxon>Coccomyxa</taxon>
        <taxon>Coccomyxa subellipsoidea</taxon>
    </lineage>
</organism>
<dbReference type="KEGG" id="csl:COCSUDRAFT_63780"/>